<evidence type="ECO:0000256" key="3">
    <source>
        <dbReference type="ARBA" id="ARBA00012438"/>
    </source>
</evidence>
<evidence type="ECO:0000256" key="6">
    <source>
        <dbReference type="ARBA" id="ARBA00022679"/>
    </source>
</evidence>
<dbReference type="PANTHER" id="PTHR45528">
    <property type="entry name" value="SENSOR HISTIDINE KINASE CPXA"/>
    <property type="match status" value="1"/>
</dbReference>
<evidence type="ECO:0000256" key="8">
    <source>
        <dbReference type="ARBA" id="ARBA00022741"/>
    </source>
</evidence>
<evidence type="ECO:0000256" key="4">
    <source>
        <dbReference type="ARBA" id="ARBA00022475"/>
    </source>
</evidence>
<keyword evidence="4" id="KW-1003">Cell membrane</keyword>
<keyword evidence="11 14" id="KW-1133">Transmembrane helix</keyword>
<dbReference type="Proteomes" id="UP000199568">
    <property type="component" value="Unassembled WGS sequence"/>
</dbReference>
<dbReference type="GO" id="GO:0005886">
    <property type="term" value="C:plasma membrane"/>
    <property type="evidence" value="ECO:0007669"/>
    <property type="project" value="UniProtKB-SubCell"/>
</dbReference>
<evidence type="ECO:0000259" key="15">
    <source>
        <dbReference type="PROSITE" id="PS50109"/>
    </source>
</evidence>
<feature type="domain" description="Histidine kinase" evidence="15">
    <location>
        <begin position="257"/>
        <end position="470"/>
    </location>
</feature>
<evidence type="ECO:0000256" key="13">
    <source>
        <dbReference type="ARBA" id="ARBA00023136"/>
    </source>
</evidence>
<dbReference type="Gene3D" id="3.30.565.10">
    <property type="entry name" value="Histidine kinase-like ATPase, C-terminal domain"/>
    <property type="match status" value="1"/>
</dbReference>
<dbReference type="InterPro" id="IPR005467">
    <property type="entry name" value="His_kinase_dom"/>
</dbReference>
<evidence type="ECO:0000259" key="16">
    <source>
        <dbReference type="PROSITE" id="PS50885"/>
    </source>
</evidence>
<dbReference type="InterPro" id="IPR036890">
    <property type="entry name" value="HATPase_C_sf"/>
</dbReference>
<dbReference type="Pfam" id="PF02518">
    <property type="entry name" value="HATPase_c"/>
    <property type="match status" value="1"/>
</dbReference>
<keyword evidence="12" id="KW-0902">Two-component regulatory system</keyword>
<gene>
    <name evidence="17" type="ORF">SAMN05660297_02221</name>
</gene>
<feature type="transmembrane region" description="Helical" evidence="14">
    <location>
        <begin position="6"/>
        <end position="28"/>
    </location>
</feature>
<dbReference type="SMART" id="SM00304">
    <property type="entry name" value="HAMP"/>
    <property type="match status" value="1"/>
</dbReference>
<comment type="subcellular location">
    <subcellularLocation>
        <location evidence="2">Cell membrane</location>
        <topology evidence="2">Multi-pass membrane protein</topology>
    </subcellularLocation>
</comment>
<dbReference type="PANTHER" id="PTHR45528:SF1">
    <property type="entry name" value="SENSOR HISTIDINE KINASE CPXA"/>
    <property type="match status" value="1"/>
</dbReference>
<evidence type="ECO:0000256" key="9">
    <source>
        <dbReference type="ARBA" id="ARBA00022777"/>
    </source>
</evidence>
<keyword evidence="10" id="KW-0067">ATP-binding</keyword>
<keyword evidence="13 14" id="KW-0472">Membrane</keyword>
<name>A0A1I0DZY0_9FIRM</name>
<dbReference type="AlphaFoldDB" id="A0A1I0DZY0"/>
<dbReference type="GO" id="GO:0000155">
    <property type="term" value="F:phosphorelay sensor kinase activity"/>
    <property type="evidence" value="ECO:0007669"/>
    <property type="project" value="InterPro"/>
</dbReference>
<keyword evidence="18" id="KW-1185">Reference proteome</keyword>
<dbReference type="FunFam" id="1.10.287.130:FF:000001">
    <property type="entry name" value="Two-component sensor histidine kinase"/>
    <property type="match status" value="1"/>
</dbReference>
<dbReference type="InterPro" id="IPR004358">
    <property type="entry name" value="Sig_transdc_His_kin-like_C"/>
</dbReference>
<dbReference type="Pfam" id="PF00672">
    <property type="entry name" value="HAMP"/>
    <property type="match status" value="1"/>
</dbReference>
<sequence length="470" mass="53924">MRTKSIFSRLFLFFLLFTIIMITVLWMVQVKLLPQYYQQEKVKILEDYAKEVEKAIGKDEWNDTSREVLEDVSARINGRIAILDREGNMLYHEGMMGQFRGTRIPSEEWQTVLSGKTASYQASGTRGNLEFLVVVAPGEQYIYLIQIHFQTIEEAIAIARGFYIYLLGIGLIVALLLAAFFSRKLINPLVKLNDIAKEMAEFNFKVKWEEDRQDEIGQLGETLNFLTDRLQSTIGELEKELAKEKNLEKMRKEFVSRVSHELQTPISVISGYIEALQDGIATSEEEQEAYFKIIEMETHKMSRLVREMLDLGQLESGTFKVNIEGFNYGDLINKTLCKFEIMKKEKDLIVEIKGNGYNCMVLGDEHRIEQVLTNLLQNAVNHTNHGGHIKIITKNEGTKVWTGIYNDGERIAQEEIPYIWESFYKGEKEKGGTGLGLAIVKNVLELHGSSYGVENTDKGVCFYFDIKKQN</sequence>
<evidence type="ECO:0000256" key="12">
    <source>
        <dbReference type="ARBA" id="ARBA00023012"/>
    </source>
</evidence>
<evidence type="ECO:0000313" key="17">
    <source>
        <dbReference type="EMBL" id="SET37882.1"/>
    </source>
</evidence>
<dbReference type="InterPro" id="IPR003661">
    <property type="entry name" value="HisK_dim/P_dom"/>
</dbReference>
<dbReference type="InterPro" id="IPR003594">
    <property type="entry name" value="HATPase_dom"/>
</dbReference>
<dbReference type="EC" id="2.7.13.3" evidence="3"/>
<dbReference type="Pfam" id="PF00512">
    <property type="entry name" value="HisKA"/>
    <property type="match status" value="1"/>
</dbReference>
<dbReference type="PROSITE" id="PS50109">
    <property type="entry name" value="HIS_KIN"/>
    <property type="match status" value="1"/>
</dbReference>
<organism evidence="17 18">
    <name type="scientific">Natronincola peptidivorans</name>
    <dbReference type="NCBI Taxonomy" id="426128"/>
    <lineage>
        <taxon>Bacteria</taxon>
        <taxon>Bacillati</taxon>
        <taxon>Bacillota</taxon>
        <taxon>Clostridia</taxon>
        <taxon>Peptostreptococcales</taxon>
        <taxon>Natronincolaceae</taxon>
        <taxon>Natronincola</taxon>
    </lineage>
</organism>
<accession>A0A1I0DZY0</accession>
<evidence type="ECO:0000256" key="14">
    <source>
        <dbReference type="SAM" id="Phobius"/>
    </source>
</evidence>
<dbReference type="PROSITE" id="PS50885">
    <property type="entry name" value="HAMP"/>
    <property type="match status" value="1"/>
</dbReference>
<keyword evidence="5" id="KW-0597">Phosphoprotein</keyword>
<dbReference type="SMART" id="SM00388">
    <property type="entry name" value="HisKA"/>
    <property type="match status" value="1"/>
</dbReference>
<evidence type="ECO:0000256" key="5">
    <source>
        <dbReference type="ARBA" id="ARBA00022553"/>
    </source>
</evidence>
<dbReference type="InterPro" id="IPR036097">
    <property type="entry name" value="HisK_dim/P_sf"/>
</dbReference>
<keyword evidence="8" id="KW-0547">Nucleotide-binding</keyword>
<dbReference type="CDD" id="cd06225">
    <property type="entry name" value="HAMP"/>
    <property type="match status" value="1"/>
</dbReference>
<evidence type="ECO:0000256" key="1">
    <source>
        <dbReference type="ARBA" id="ARBA00000085"/>
    </source>
</evidence>
<dbReference type="InterPro" id="IPR050398">
    <property type="entry name" value="HssS/ArlS-like"/>
</dbReference>
<feature type="domain" description="HAMP" evidence="16">
    <location>
        <begin position="183"/>
        <end position="235"/>
    </location>
</feature>
<dbReference type="SUPFAM" id="SSF47384">
    <property type="entry name" value="Homodimeric domain of signal transducing histidine kinase"/>
    <property type="match status" value="1"/>
</dbReference>
<dbReference type="InterPro" id="IPR003660">
    <property type="entry name" value="HAMP_dom"/>
</dbReference>
<dbReference type="Gene3D" id="6.10.340.10">
    <property type="match status" value="1"/>
</dbReference>
<keyword evidence="9 17" id="KW-0418">Kinase</keyword>
<keyword evidence="6" id="KW-0808">Transferase</keyword>
<proteinExistence type="predicted"/>
<evidence type="ECO:0000256" key="10">
    <source>
        <dbReference type="ARBA" id="ARBA00022840"/>
    </source>
</evidence>
<dbReference type="Gene3D" id="1.10.287.130">
    <property type="match status" value="1"/>
</dbReference>
<evidence type="ECO:0000256" key="7">
    <source>
        <dbReference type="ARBA" id="ARBA00022692"/>
    </source>
</evidence>
<comment type="catalytic activity">
    <reaction evidence="1">
        <text>ATP + protein L-histidine = ADP + protein N-phospho-L-histidine.</text>
        <dbReference type="EC" id="2.7.13.3"/>
    </reaction>
</comment>
<evidence type="ECO:0000313" key="18">
    <source>
        <dbReference type="Proteomes" id="UP000199568"/>
    </source>
</evidence>
<dbReference type="RefSeq" id="WP_090443747.1">
    <property type="nucleotide sequence ID" value="NZ_FOHU01000009.1"/>
</dbReference>
<dbReference type="SUPFAM" id="SSF55874">
    <property type="entry name" value="ATPase domain of HSP90 chaperone/DNA topoisomerase II/histidine kinase"/>
    <property type="match status" value="1"/>
</dbReference>
<dbReference type="CDD" id="cd00082">
    <property type="entry name" value="HisKA"/>
    <property type="match status" value="1"/>
</dbReference>
<dbReference type="STRING" id="426128.SAMN05660297_02221"/>
<dbReference type="GO" id="GO:0005524">
    <property type="term" value="F:ATP binding"/>
    <property type="evidence" value="ECO:0007669"/>
    <property type="project" value="UniProtKB-KW"/>
</dbReference>
<dbReference type="SMART" id="SM00387">
    <property type="entry name" value="HATPase_c"/>
    <property type="match status" value="1"/>
</dbReference>
<evidence type="ECO:0000256" key="2">
    <source>
        <dbReference type="ARBA" id="ARBA00004651"/>
    </source>
</evidence>
<dbReference type="EMBL" id="FOHU01000009">
    <property type="protein sequence ID" value="SET37882.1"/>
    <property type="molecule type" value="Genomic_DNA"/>
</dbReference>
<dbReference type="SUPFAM" id="SSF158472">
    <property type="entry name" value="HAMP domain-like"/>
    <property type="match status" value="1"/>
</dbReference>
<dbReference type="OrthoDB" id="9762826at2"/>
<protein>
    <recommendedName>
        <fullName evidence="3">histidine kinase</fullName>
        <ecNumber evidence="3">2.7.13.3</ecNumber>
    </recommendedName>
</protein>
<reference evidence="17 18" key="1">
    <citation type="submission" date="2016-10" db="EMBL/GenBank/DDBJ databases">
        <authorList>
            <person name="de Groot N.N."/>
        </authorList>
    </citation>
    <scope>NUCLEOTIDE SEQUENCE [LARGE SCALE GENOMIC DNA]</scope>
    <source>
        <strain evidence="17 18">DSM 18979</strain>
    </source>
</reference>
<keyword evidence="7 14" id="KW-0812">Transmembrane</keyword>
<dbReference type="PRINTS" id="PR00344">
    <property type="entry name" value="BCTRLSENSOR"/>
</dbReference>
<evidence type="ECO:0000256" key="11">
    <source>
        <dbReference type="ARBA" id="ARBA00022989"/>
    </source>
</evidence>
<feature type="transmembrane region" description="Helical" evidence="14">
    <location>
        <begin position="162"/>
        <end position="181"/>
    </location>
</feature>